<dbReference type="EMBL" id="RWJN01000403">
    <property type="protein sequence ID" value="TCD62085.1"/>
    <property type="molecule type" value="Genomic_DNA"/>
</dbReference>
<name>A0A4R0R9Y0_9APHY</name>
<dbReference type="OrthoDB" id="549353at2759"/>
<dbReference type="Gene3D" id="3.40.50.1010">
    <property type="entry name" value="5'-nuclease"/>
    <property type="match status" value="1"/>
</dbReference>
<keyword evidence="3" id="KW-1185">Reference proteome</keyword>
<protein>
    <recommendedName>
        <fullName evidence="1">NYN domain-containing protein</fullName>
    </recommendedName>
</protein>
<proteinExistence type="predicted"/>
<dbReference type="AlphaFoldDB" id="A0A4R0R9Y0"/>
<dbReference type="GO" id="GO:0004540">
    <property type="term" value="F:RNA nuclease activity"/>
    <property type="evidence" value="ECO:0007669"/>
    <property type="project" value="InterPro"/>
</dbReference>
<dbReference type="Pfam" id="PF01936">
    <property type="entry name" value="NYN"/>
    <property type="match status" value="1"/>
</dbReference>
<dbReference type="PANTHER" id="PTHR14379:SF3">
    <property type="entry name" value="MEIOSIS REGULATOR AND MRNA STABILITY FACTOR 1"/>
    <property type="match status" value="1"/>
</dbReference>
<feature type="domain" description="NYN" evidence="1">
    <location>
        <begin position="68"/>
        <end position="213"/>
    </location>
</feature>
<dbReference type="Proteomes" id="UP000292702">
    <property type="component" value="Unassembled WGS sequence"/>
</dbReference>
<dbReference type="PANTHER" id="PTHR14379">
    <property type="entry name" value="LIMKAIN B LKAP"/>
    <property type="match status" value="1"/>
</dbReference>
<sequence length="380" mass="42495">MPASAEGFENESYRRLYDLVAAGKLTDEEIVQQLEAISKCPVHGIPRQANGTLIPPPPKPHNKPWIPVGVFWDYENCSIPATSNAFQVVKGIRNIAMTYGRIVTFKAYWDSQQTTSEKYMQVRRDLWDCAVTTIDCPRAHPDEQDTADTMILLDMFMFAKDRAPPPAVIVVISGDRDFVIGTSKLIMLGFQVVVIGPNSSHESLKRLCSKFISWNEEVLPPKPEVQAPVDPLFPLVGRSLLDIPLALDLRTESATAAETAYLEAIHVAFNIAVSRIDGQRQKRVRVPEPKFVALVQWLEALRVAHLHKSRIPMREFTHCFKVGFLRLPGITTTQGLESYLASAEKEAIVLMIRAADFEEALDDDWIALHPDFHGAPKATA</sequence>
<evidence type="ECO:0000259" key="1">
    <source>
        <dbReference type="Pfam" id="PF01936"/>
    </source>
</evidence>
<dbReference type="InterPro" id="IPR024768">
    <property type="entry name" value="Marf1"/>
</dbReference>
<dbReference type="GO" id="GO:1905762">
    <property type="term" value="F:CCR4-NOT complex binding"/>
    <property type="evidence" value="ECO:0007669"/>
    <property type="project" value="TreeGrafter"/>
</dbReference>
<dbReference type="InterPro" id="IPR021139">
    <property type="entry name" value="NYN"/>
</dbReference>
<dbReference type="STRING" id="92696.A0A4R0R9Y0"/>
<reference evidence="2 3" key="1">
    <citation type="submission" date="2018-11" db="EMBL/GenBank/DDBJ databases">
        <title>Genome assembly of Steccherinum ochraceum LE-BIN_3174, the white-rot fungus of the Steccherinaceae family (The Residual Polyporoid clade, Polyporales, Basidiomycota).</title>
        <authorList>
            <person name="Fedorova T.V."/>
            <person name="Glazunova O.A."/>
            <person name="Landesman E.O."/>
            <person name="Moiseenko K.V."/>
            <person name="Psurtseva N.V."/>
            <person name="Savinova O.S."/>
            <person name="Shakhova N.V."/>
            <person name="Tyazhelova T.V."/>
            <person name="Vasina D.V."/>
        </authorList>
    </citation>
    <scope>NUCLEOTIDE SEQUENCE [LARGE SCALE GENOMIC DNA]</scope>
    <source>
        <strain evidence="2 3">LE-BIN_3174</strain>
    </source>
</reference>
<evidence type="ECO:0000313" key="2">
    <source>
        <dbReference type="EMBL" id="TCD62085.1"/>
    </source>
</evidence>
<dbReference type="CDD" id="cd10910">
    <property type="entry name" value="PIN_limkain_b1_N_like"/>
    <property type="match status" value="1"/>
</dbReference>
<gene>
    <name evidence="2" type="ORF">EIP91_007485</name>
</gene>
<comment type="caution">
    <text evidence="2">The sequence shown here is derived from an EMBL/GenBank/DDBJ whole genome shotgun (WGS) entry which is preliminary data.</text>
</comment>
<evidence type="ECO:0000313" key="3">
    <source>
        <dbReference type="Proteomes" id="UP000292702"/>
    </source>
</evidence>
<organism evidence="2 3">
    <name type="scientific">Steccherinum ochraceum</name>
    <dbReference type="NCBI Taxonomy" id="92696"/>
    <lineage>
        <taxon>Eukaryota</taxon>
        <taxon>Fungi</taxon>
        <taxon>Dikarya</taxon>
        <taxon>Basidiomycota</taxon>
        <taxon>Agaricomycotina</taxon>
        <taxon>Agaricomycetes</taxon>
        <taxon>Polyporales</taxon>
        <taxon>Steccherinaceae</taxon>
        <taxon>Steccherinum</taxon>
    </lineage>
</organism>
<dbReference type="GO" id="GO:0010468">
    <property type="term" value="P:regulation of gene expression"/>
    <property type="evidence" value="ECO:0007669"/>
    <property type="project" value="InterPro"/>
</dbReference>
<accession>A0A4R0R9Y0</accession>
<dbReference type="GO" id="GO:0005777">
    <property type="term" value="C:peroxisome"/>
    <property type="evidence" value="ECO:0007669"/>
    <property type="project" value="InterPro"/>
</dbReference>